<proteinExistence type="predicted"/>
<dbReference type="AlphaFoldDB" id="A0A7D7A2J5"/>
<accession>A0A7D7A2J5</accession>
<dbReference type="EMBL" id="CP059378">
    <property type="protein sequence ID" value="QLY78820.1"/>
    <property type="molecule type" value="Genomic_DNA"/>
</dbReference>
<gene>
    <name evidence="1" type="ORF">HZF06_17270</name>
</gene>
<organism evidence="1 2">
    <name type="scientific">Clostridium intestinale</name>
    <dbReference type="NCBI Taxonomy" id="36845"/>
    <lineage>
        <taxon>Bacteria</taxon>
        <taxon>Bacillati</taxon>
        <taxon>Bacillota</taxon>
        <taxon>Clostridia</taxon>
        <taxon>Eubacteriales</taxon>
        <taxon>Clostridiaceae</taxon>
        <taxon>Clostridium</taxon>
    </lineage>
</organism>
<evidence type="ECO:0000313" key="1">
    <source>
        <dbReference type="EMBL" id="QLY78820.1"/>
    </source>
</evidence>
<protein>
    <submittedName>
        <fullName evidence="1">Uncharacterized protein</fullName>
    </submittedName>
</protein>
<sequence length="119" mass="13853">MDNITLYATVVGRNDIMNTENPIVCTKCNTKDFVMKREATYLYTYDIDNTNILRSLMNTEETPYTFNNREMVGEDDFLICKNCGERYSYSLDKVNSKIKLTIVQRAIRSDHQDVPEFLG</sequence>
<name>A0A7D7A2J5_9CLOT</name>
<dbReference type="RefSeq" id="WP_181601096.1">
    <property type="nucleotide sequence ID" value="NZ_CP059378.1"/>
</dbReference>
<reference evidence="1 2" key="1">
    <citation type="submission" date="2020-07" db="EMBL/GenBank/DDBJ databases">
        <title>Electron transfer.</title>
        <authorList>
            <person name="Huang L."/>
            <person name="Liu X."/>
            <person name="Zhou S."/>
        </authorList>
    </citation>
    <scope>NUCLEOTIDE SEQUENCE [LARGE SCALE GENOMIC DNA]</scope>
    <source>
        <strain evidence="1 2">Lx1</strain>
    </source>
</reference>
<evidence type="ECO:0000313" key="2">
    <source>
        <dbReference type="Proteomes" id="UP000512286"/>
    </source>
</evidence>
<dbReference type="KEGG" id="cint:HZF06_17270"/>
<dbReference type="Proteomes" id="UP000512286">
    <property type="component" value="Chromosome"/>
</dbReference>